<protein>
    <submittedName>
        <fullName evidence="2">Uncharacterized protein</fullName>
    </submittedName>
</protein>
<feature type="signal peptide" evidence="1">
    <location>
        <begin position="1"/>
        <end position="29"/>
    </location>
</feature>
<evidence type="ECO:0000256" key="1">
    <source>
        <dbReference type="SAM" id="SignalP"/>
    </source>
</evidence>
<proteinExistence type="predicted"/>
<evidence type="ECO:0000313" key="3">
    <source>
        <dbReference type="Proteomes" id="UP000078559"/>
    </source>
</evidence>
<sequence length="270" mass="31225">MRWWPDHEATCNFMSWSSSLLFLLQYALYRHSNQSDGSGFEDIHLMVIDTRKFPPRTFVKDMEIISIFAQSSREYTSNNLKKFLDLRSLPDYRFGEYLSQGYLNLADKAVETSFERLVCLGLFDLVPELGNRDNWKSWVKPVLEIREAFLESSHPDATQTEVRKAIVIAEGAFGEPWTIPISIMLLALKPRKTDDRIITEGFKAIFTVDEFQRASLNDMYIDDDRVPENAQFRSLIGDIERYLNPEEDLNSSFRTLEVNDLSPTGCPEVV</sequence>
<name>A0A194W1Z1_CYTMA</name>
<keyword evidence="3" id="KW-1185">Reference proteome</keyword>
<dbReference type="EMBL" id="CM003103">
    <property type="protein sequence ID" value="KUI70113.1"/>
    <property type="molecule type" value="Genomic_DNA"/>
</dbReference>
<accession>A0A194W1Z1</accession>
<dbReference type="AlphaFoldDB" id="A0A194W1Z1"/>
<dbReference type="Proteomes" id="UP000078559">
    <property type="component" value="Chromosome 6"/>
</dbReference>
<organism evidence="2 3">
    <name type="scientific">Cytospora mali</name>
    <name type="common">Apple Valsa canker fungus</name>
    <name type="synonym">Valsa mali</name>
    <dbReference type="NCBI Taxonomy" id="578113"/>
    <lineage>
        <taxon>Eukaryota</taxon>
        <taxon>Fungi</taxon>
        <taxon>Dikarya</taxon>
        <taxon>Ascomycota</taxon>
        <taxon>Pezizomycotina</taxon>
        <taxon>Sordariomycetes</taxon>
        <taxon>Sordariomycetidae</taxon>
        <taxon>Diaporthales</taxon>
        <taxon>Cytosporaceae</taxon>
        <taxon>Cytospora</taxon>
    </lineage>
</organism>
<gene>
    <name evidence="2" type="ORF">VM1G_06530</name>
</gene>
<keyword evidence="1" id="KW-0732">Signal</keyword>
<reference evidence="2" key="1">
    <citation type="submission" date="2014-12" db="EMBL/GenBank/DDBJ databases">
        <title>Genome Sequence of Valsa Canker Pathogens Uncovers a Specific Adaption of Colonization on Woody Bark.</title>
        <authorList>
            <person name="Yin Z."/>
            <person name="Liu H."/>
            <person name="Gao X."/>
            <person name="Li Z."/>
            <person name="Song N."/>
            <person name="Ke X."/>
            <person name="Dai Q."/>
            <person name="Wu Y."/>
            <person name="Sun Y."/>
            <person name="Xu J.-R."/>
            <person name="Kang Z.K."/>
            <person name="Wang L."/>
            <person name="Huang L."/>
        </authorList>
    </citation>
    <scope>NUCLEOTIDE SEQUENCE [LARGE SCALE GENOMIC DNA]</scope>
    <source>
        <strain evidence="2">03-8</strain>
    </source>
</reference>
<evidence type="ECO:0000313" key="2">
    <source>
        <dbReference type="EMBL" id="KUI70113.1"/>
    </source>
</evidence>
<feature type="chain" id="PRO_5008267107" evidence="1">
    <location>
        <begin position="30"/>
        <end position="270"/>
    </location>
</feature>
<dbReference type="OrthoDB" id="4152607at2759"/>